<feature type="transmembrane region" description="Helical" evidence="7">
    <location>
        <begin position="6"/>
        <end position="26"/>
    </location>
</feature>
<dbReference type="PROSITE" id="PS50283">
    <property type="entry name" value="NA_SOLUT_SYMP_3"/>
    <property type="match status" value="1"/>
</dbReference>
<dbReference type="VEuPathDB" id="CryptoDB:Cvel_55"/>
<gene>
    <name evidence="8" type="ORF">Cvel_55</name>
</gene>
<evidence type="ECO:0000256" key="1">
    <source>
        <dbReference type="ARBA" id="ARBA00004141"/>
    </source>
</evidence>
<feature type="transmembrane region" description="Helical" evidence="7">
    <location>
        <begin position="416"/>
        <end position="441"/>
    </location>
</feature>
<feature type="transmembrane region" description="Helical" evidence="7">
    <location>
        <begin position="154"/>
        <end position="173"/>
    </location>
</feature>
<comment type="subcellular location">
    <subcellularLocation>
        <location evidence="1">Membrane</location>
        <topology evidence="1">Multi-pass membrane protein</topology>
    </subcellularLocation>
</comment>
<dbReference type="InterPro" id="IPR001734">
    <property type="entry name" value="Na/solute_symporter"/>
</dbReference>
<evidence type="ECO:0000256" key="2">
    <source>
        <dbReference type="ARBA" id="ARBA00006434"/>
    </source>
</evidence>
<proteinExistence type="inferred from homology"/>
<keyword evidence="4 7" id="KW-1133">Transmembrane helix</keyword>
<evidence type="ECO:0000256" key="3">
    <source>
        <dbReference type="ARBA" id="ARBA00022692"/>
    </source>
</evidence>
<feature type="region of interest" description="Disordered" evidence="6">
    <location>
        <begin position="660"/>
        <end position="688"/>
    </location>
</feature>
<dbReference type="EMBL" id="CDMZ01005228">
    <property type="protein sequence ID" value="CEM52357.1"/>
    <property type="molecule type" value="Genomic_DNA"/>
</dbReference>
<organism evidence="8">
    <name type="scientific">Chromera velia CCMP2878</name>
    <dbReference type="NCBI Taxonomy" id="1169474"/>
    <lineage>
        <taxon>Eukaryota</taxon>
        <taxon>Sar</taxon>
        <taxon>Alveolata</taxon>
        <taxon>Colpodellida</taxon>
        <taxon>Chromeraceae</taxon>
        <taxon>Chromera</taxon>
    </lineage>
</organism>
<accession>A0A0G4I604</accession>
<feature type="transmembrane region" description="Helical" evidence="7">
    <location>
        <begin position="274"/>
        <end position="292"/>
    </location>
</feature>
<feature type="transmembrane region" description="Helical" evidence="7">
    <location>
        <begin position="806"/>
        <end position="832"/>
    </location>
</feature>
<keyword evidence="3 7" id="KW-0812">Transmembrane</keyword>
<feature type="region of interest" description="Disordered" evidence="6">
    <location>
        <begin position="754"/>
        <end position="775"/>
    </location>
</feature>
<dbReference type="GO" id="GO:0005412">
    <property type="term" value="F:D-glucose:sodium symporter activity"/>
    <property type="evidence" value="ECO:0007669"/>
    <property type="project" value="TreeGrafter"/>
</dbReference>
<feature type="transmembrane region" description="Helical" evidence="7">
    <location>
        <begin position="338"/>
        <end position="358"/>
    </location>
</feature>
<dbReference type="GO" id="GO:0005886">
    <property type="term" value="C:plasma membrane"/>
    <property type="evidence" value="ECO:0007669"/>
    <property type="project" value="TreeGrafter"/>
</dbReference>
<dbReference type="InterPro" id="IPR038377">
    <property type="entry name" value="Na/Glc_symporter_sf"/>
</dbReference>
<evidence type="ECO:0000256" key="6">
    <source>
        <dbReference type="SAM" id="MobiDB-lite"/>
    </source>
</evidence>
<dbReference type="NCBIfam" id="TIGR00813">
    <property type="entry name" value="sss"/>
    <property type="match status" value="1"/>
</dbReference>
<feature type="transmembrane region" description="Helical" evidence="7">
    <location>
        <begin position="185"/>
        <end position="205"/>
    </location>
</feature>
<dbReference type="Pfam" id="PF00474">
    <property type="entry name" value="SSF"/>
    <property type="match status" value="1"/>
</dbReference>
<feature type="transmembrane region" description="Helical" evidence="7">
    <location>
        <begin position="122"/>
        <end position="148"/>
    </location>
</feature>
<reference evidence="8" key="1">
    <citation type="submission" date="2014-11" db="EMBL/GenBank/DDBJ databases">
        <authorList>
            <person name="Otto D Thomas"/>
            <person name="Naeem Raeece"/>
        </authorList>
    </citation>
    <scope>NUCLEOTIDE SEQUENCE</scope>
</reference>
<feature type="transmembrane region" description="Helical" evidence="7">
    <location>
        <begin position="389"/>
        <end position="410"/>
    </location>
</feature>
<evidence type="ECO:0000256" key="4">
    <source>
        <dbReference type="ARBA" id="ARBA00022989"/>
    </source>
</evidence>
<dbReference type="PhylomeDB" id="A0A0G4I604"/>
<feature type="region of interest" description="Disordered" evidence="6">
    <location>
        <begin position="561"/>
        <end position="593"/>
    </location>
</feature>
<comment type="similarity">
    <text evidence="2">Belongs to the sodium:solute symporter (SSF) (TC 2.A.21) family.</text>
</comment>
<feature type="compositionally biased region" description="Basic residues" evidence="6">
    <location>
        <begin position="567"/>
        <end position="576"/>
    </location>
</feature>
<dbReference type="PANTHER" id="PTHR11819">
    <property type="entry name" value="SOLUTE CARRIER FAMILY 5"/>
    <property type="match status" value="1"/>
</dbReference>
<keyword evidence="5 7" id="KW-0472">Membrane</keyword>
<evidence type="ECO:0008006" key="9">
    <source>
        <dbReference type="Google" id="ProtNLM"/>
    </source>
</evidence>
<name>A0A0G4I604_9ALVE</name>
<feature type="transmembrane region" description="Helical" evidence="7">
    <location>
        <begin position="499"/>
        <end position="524"/>
    </location>
</feature>
<feature type="compositionally biased region" description="Basic and acidic residues" evidence="6">
    <location>
        <begin position="577"/>
        <end position="586"/>
    </location>
</feature>
<feature type="compositionally biased region" description="Basic and acidic residues" evidence="6">
    <location>
        <begin position="674"/>
        <end position="683"/>
    </location>
</feature>
<sequence length="852" mass="91259">MEFAWLDYVVFAVVVLAFAVIMWLSARNRARAKSTDEYFLTCRSMSWWTIGFSLYASNIGTEHLVGQAGAAVATGLGVASYDIAAGTLVILLGFLYYPVYRAAGVSTVPEYFEKRFNPLCRYLLVGYSLVSWVMVRVAAPLFGAAVIFDVLLKIDMWVSSVVVVLVTVVYGLFGGLAAVMYTDVLQAGIFTTAALMGLVVVFRVFPGGLPELQGTLAAAGQTDFFHIMRPWDDQTYPWAGLLFGSAFVSTWYWNADQVMVQRVLASKSLFDAQTGVIVGALLKTVTAFAINLPGMAARGLYETCVHSGGSMFEEWCAPSLAGGSGVDRAYPLLVARHFPSGLLGLVVCGWIAALMSSLDSVLNSSGHLVAHDFWKRAVRRSASDRELMWVGRGTVVLVAGVALGWLPMIVRGGGAFYLFTQTAMSHVAPAIGAVLILGVLVPSRRWCNGAGAGGGLLFGMLFGVARFVVHMGAREECDAKIVNNRIKGPWFECMNLNNFALASGFLSFFVTVLVSVCVDMFPCLSESWRERLRGAPGGLGGLTIWSVPLVKLESEDADRHENEKAAACKRKRGLGKGKREGVEKEGGVQGTKPAHIDMERGMCVEERKCERRGASEGNVGRASRAETDREALKREGVIGGMIEEGGSSVSAALHADLSTSTLALPPSPPPLLPAEERPEEQHQSRVQHKTASCVCSAPPIMASSDRSPPESLLRKGASGFCETDAEGAGVCVPVPGGSAGGEFFFEEVEEEGENRGAGISPLEGNSGGGREEGKVPVGKTMEMSIDERNESTVVVQKKRGVGRRRLVLLSAAVCVVVSRYVLLFTLISWSAFPLNKAGPPVWEGRAAGGGIE</sequence>
<feature type="transmembrane region" description="Helical" evidence="7">
    <location>
        <begin position="448"/>
        <end position="469"/>
    </location>
</feature>
<protein>
    <recommendedName>
        <fullName evidence="9">Sodium/solute symporter</fullName>
    </recommendedName>
</protein>
<dbReference type="AlphaFoldDB" id="A0A0G4I604"/>
<evidence type="ECO:0000256" key="5">
    <source>
        <dbReference type="ARBA" id="ARBA00023136"/>
    </source>
</evidence>
<feature type="transmembrane region" description="Helical" evidence="7">
    <location>
        <begin position="68"/>
        <end position="97"/>
    </location>
</feature>
<dbReference type="Gene3D" id="1.20.1730.10">
    <property type="entry name" value="Sodium/glucose cotransporter"/>
    <property type="match status" value="1"/>
</dbReference>
<evidence type="ECO:0000313" key="8">
    <source>
        <dbReference type="EMBL" id="CEM52357.1"/>
    </source>
</evidence>
<evidence type="ECO:0000256" key="7">
    <source>
        <dbReference type="SAM" id="Phobius"/>
    </source>
</evidence>
<feature type="transmembrane region" description="Helical" evidence="7">
    <location>
        <begin position="235"/>
        <end position="253"/>
    </location>
</feature>
<dbReference type="PANTHER" id="PTHR11819:SF195">
    <property type="entry name" value="SODIUM_GLUCOSE COTRANSPORTER 4"/>
    <property type="match status" value="1"/>
</dbReference>